<feature type="domain" description="Reverse transcriptase" evidence="10">
    <location>
        <begin position="657"/>
        <end position="836"/>
    </location>
</feature>
<dbReference type="Pfam" id="PF00078">
    <property type="entry name" value="RVT_1"/>
    <property type="match status" value="1"/>
</dbReference>
<dbReference type="PANTHER" id="PTHR37984">
    <property type="entry name" value="PROTEIN CBG26694"/>
    <property type="match status" value="1"/>
</dbReference>
<evidence type="ECO:0000256" key="4">
    <source>
        <dbReference type="ARBA" id="ARBA00022722"/>
    </source>
</evidence>
<keyword evidence="1" id="KW-0645">Protease</keyword>
<evidence type="ECO:0000256" key="7">
    <source>
        <dbReference type="ARBA" id="ARBA00022918"/>
    </source>
</evidence>
<evidence type="ECO:0000256" key="9">
    <source>
        <dbReference type="SAM" id="MobiDB-lite"/>
    </source>
</evidence>
<dbReference type="GO" id="GO:0008233">
    <property type="term" value="F:peptidase activity"/>
    <property type="evidence" value="ECO:0007669"/>
    <property type="project" value="UniProtKB-KW"/>
</dbReference>
<evidence type="ECO:0000313" key="11">
    <source>
        <dbReference type="EMBL" id="KAJ4753527.1"/>
    </source>
</evidence>
<keyword evidence="12" id="KW-1185">Reference proteome</keyword>
<evidence type="ECO:0000256" key="8">
    <source>
        <dbReference type="ARBA" id="ARBA00023268"/>
    </source>
</evidence>
<accession>A0AAV8CGX2</accession>
<dbReference type="InterPro" id="IPR021109">
    <property type="entry name" value="Peptidase_aspartic_dom_sf"/>
</dbReference>
<keyword evidence="5" id="KW-0255">Endonuclease</keyword>
<dbReference type="Gene3D" id="3.10.10.10">
    <property type="entry name" value="HIV Type 1 Reverse Transcriptase, subunit A, domain 1"/>
    <property type="match status" value="1"/>
</dbReference>
<dbReference type="FunFam" id="3.10.10.10:FF:000007">
    <property type="entry name" value="Retrovirus-related Pol polyprotein from transposon 17.6-like Protein"/>
    <property type="match status" value="1"/>
</dbReference>
<dbReference type="Gene3D" id="3.30.70.270">
    <property type="match status" value="2"/>
</dbReference>
<dbReference type="PANTHER" id="PTHR37984:SF5">
    <property type="entry name" value="PROTEIN NYNRIN-LIKE"/>
    <property type="match status" value="1"/>
</dbReference>
<gene>
    <name evidence="11" type="ORF">LUZ62_087932</name>
</gene>
<dbReference type="InterPro" id="IPR041577">
    <property type="entry name" value="RT_RNaseH_2"/>
</dbReference>
<evidence type="ECO:0000313" key="12">
    <source>
        <dbReference type="Proteomes" id="UP001140206"/>
    </source>
</evidence>
<keyword evidence="8" id="KW-0511">Multifunctional enzyme</keyword>
<dbReference type="EMBL" id="JAMFTS010000005">
    <property type="protein sequence ID" value="KAJ4753527.1"/>
    <property type="molecule type" value="Genomic_DNA"/>
</dbReference>
<evidence type="ECO:0000256" key="5">
    <source>
        <dbReference type="ARBA" id="ARBA00022759"/>
    </source>
</evidence>
<evidence type="ECO:0000256" key="3">
    <source>
        <dbReference type="ARBA" id="ARBA00022695"/>
    </source>
</evidence>
<dbReference type="CDD" id="cd00303">
    <property type="entry name" value="retropepsin_like"/>
    <property type="match status" value="1"/>
</dbReference>
<keyword evidence="6" id="KW-0378">Hydrolase</keyword>
<dbReference type="CDD" id="cd01647">
    <property type="entry name" value="RT_LTR"/>
    <property type="match status" value="1"/>
</dbReference>
<comment type="caution">
    <text evidence="11">The sequence shown here is derived from an EMBL/GenBank/DDBJ whole genome shotgun (WGS) entry which is preliminary data.</text>
</comment>
<dbReference type="InterPro" id="IPR005162">
    <property type="entry name" value="Retrotrans_gag_dom"/>
</dbReference>
<dbReference type="Gene3D" id="2.40.70.10">
    <property type="entry name" value="Acid Proteases"/>
    <property type="match status" value="1"/>
</dbReference>
<dbReference type="GO" id="GO:0004519">
    <property type="term" value="F:endonuclease activity"/>
    <property type="evidence" value="ECO:0007669"/>
    <property type="project" value="UniProtKB-KW"/>
</dbReference>
<keyword evidence="3" id="KW-0548">Nucleotidyltransferase</keyword>
<dbReference type="InterPro" id="IPR043128">
    <property type="entry name" value="Rev_trsase/Diguanyl_cyclase"/>
</dbReference>
<sequence>MPPKKDNQDSSTIELSSQITAAVNAAMENHLASMRQELLAVKDSNNNSTLHIGGRIDSLETMFSKFLHTQNPTSPPPTVTAGPSGTGGGMTKTPLQPPRRNLDHSFGDFKGDSDNYKGEFNNTNYRCSLPRLEFSSFDGSDALTWEEDCEFYFDVFQTPEMYKTRMATTHFGGNAREWYRGFKMDNPHPPWPILVEEVKSRFLVNGADNPLEEFRKVIHLGKVDDYVQNFEKVKSRLMSSIRVTDAGFYLLAFLSGLRDEVRHTVEMCGPSSLNQAYKFAKQAELSLEGQERRGKLLSRHMFPTTNPTKFLKAPDTIDRKQPSYVQPHTKQLPAPQEPTKLTFDHMRKLGLCYWCGEKYHQGHKCQKKKLHLLEASEMAEGECSTDVEGDDSGINIQEIGEGGYEQADISMCSPQGFYGSQSLKFKGFIKQIPILALIDSGSTHSFIHPSIVHLNEVPTIPSPPMLVKTASGSKLLSDLKCQPLRFQLQNHEFEGDFRVLEVQGYDIILGMDWIAKVGPVVIDCVQGLVKLTHHDKEISLQVQKEVAEVKLCQGEICLSKEQKKGSDIILAQLFLTHVQPDNQDSPVQDRPPQILPQLQEVVNSFSMVFSNPSSLPPTRSIDHQIPLKSDAMSVNIRPHRFSHFQKLEIEKIVEELLESGYIRASTSPFASPILLVKKKDQTWRLCVDYRKLNDNTIKNKFPIPIIDDLLDELHGAKFFSKIDLKSGYHQIRMFEPDITKTAFRTHMGHYEFTVMPFGLTNAPATFQALMNSIFKPHLRKFILVFFDDILVYSTSLEEHKQHLSITLQLLQDNKLFAKLSKCVLGAKEVEYLGHIISEAGVASDPSKVSAMTEWPTQKTVKQLRGFLGLTGYYRKFIKGYGMISRPLTDLLKKEAFLWNDSADMAFQQLKSAMSQAPVLALPDFSKPFIIETDASQQGIGAVLMQEKEKYGYLGLNTLSLAMPGSPSSSVATVGIVIGFVPV</sequence>
<dbReference type="InterPro" id="IPR000477">
    <property type="entry name" value="RT_dom"/>
</dbReference>
<dbReference type="GO" id="GO:0006508">
    <property type="term" value="P:proteolysis"/>
    <property type="evidence" value="ECO:0007669"/>
    <property type="project" value="UniProtKB-KW"/>
</dbReference>
<name>A0AAV8CGX2_9POAL</name>
<keyword evidence="2" id="KW-0808">Transferase</keyword>
<dbReference type="Pfam" id="PF08284">
    <property type="entry name" value="RVP_2"/>
    <property type="match status" value="1"/>
</dbReference>
<keyword evidence="4" id="KW-0540">Nuclease</keyword>
<dbReference type="Proteomes" id="UP001140206">
    <property type="component" value="Chromosome 5"/>
</dbReference>
<dbReference type="Pfam" id="PF17919">
    <property type="entry name" value="RT_RNaseH_2"/>
    <property type="match status" value="1"/>
</dbReference>
<evidence type="ECO:0000259" key="10">
    <source>
        <dbReference type="PROSITE" id="PS50878"/>
    </source>
</evidence>
<organism evidence="11 12">
    <name type="scientific">Rhynchospora pubera</name>
    <dbReference type="NCBI Taxonomy" id="906938"/>
    <lineage>
        <taxon>Eukaryota</taxon>
        <taxon>Viridiplantae</taxon>
        <taxon>Streptophyta</taxon>
        <taxon>Embryophyta</taxon>
        <taxon>Tracheophyta</taxon>
        <taxon>Spermatophyta</taxon>
        <taxon>Magnoliopsida</taxon>
        <taxon>Liliopsida</taxon>
        <taxon>Poales</taxon>
        <taxon>Cyperaceae</taxon>
        <taxon>Cyperoideae</taxon>
        <taxon>Rhynchosporeae</taxon>
        <taxon>Rhynchospora</taxon>
    </lineage>
</organism>
<evidence type="ECO:0000256" key="1">
    <source>
        <dbReference type="ARBA" id="ARBA00022670"/>
    </source>
</evidence>
<dbReference type="PROSITE" id="PS50878">
    <property type="entry name" value="RT_POL"/>
    <property type="match status" value="1"/>
</dbReference>
<feature type="region of interest" description="Disordered" evidence="9">
    <location>
        <begin position="68"/>
        <end position="100"/>
    </location>
</feature>
<keyword evidence="7" id="KW-0695">RNA-directed DNA polymerase</keyword>
<dbReference type="SUPFAM" id="SSF56672">
    <property type="entry name" value="DNA/RNA polymerases"/>
    <property type="match status" value="1"/>
</dbReference>
<dbReference type="SUPFAM" id="SSF50630">
    <property type="entry name" value="Acid proteases"/>
    <property type="match status" value="1"/>
</dbReference>
<dbReference type="GO" id="GO:0003964">
    <property type="term" value="F:RNA-directed DNA polymerase activity"/>
    <property type="evidence" value="ECO:0007669"/>
    <property type="project" value="UniProtKB-KW"/>
</dbReference>
<protein>
    <submittedName>
        <fullName evidence="11">Polyprotein</fullName>
    </submittedName>
</protein>
<dbReference type="Pfam" id="PF03732">
    <property type="entry name" value="Retrotrans_gag"/>
    <property type="match status" value="1"/>
</dbReference>
<dbReference type="AlphaFoldDB" id="A0AAV8CGX2"/>
<dbReference type="FunFam" id="3.30.70.270:FF:000020">
    <property type="entry name" value="Transposon Tf2-6 polyprotein-like Protein"/>
    <property type="match status" value="1"/>
</dbReference>
<evidence type="ECO:0000256" key="6">
    <source>
        <dbReference type="ARBA" id="ARBA00022801"/>
    </source>
</evidence>
<evidence type="ECO:0000256" key="2">
    <source>
        <dbReference type="ARBA" id="ARBA00022679"/>
    </source>
</evidence>
<reference evidence="11" key="1">
    <citation type="submission" date="2022-08" db="EMBL/GenBank/DDBJ databases">
        <authorList>
            <person name="Marques A."/>
        </authorList>
    </citation>
    <scope>NUCLEOTIDE SEQUENCE</scope>
    <source>
        <strain evidence="11">RhyPub2mFocal</strain>
        <tissue evidence="11">Leaves</tissue>
    </source>
</reference>
<dbReference type="InterPro" id="IPR043502">
    <property type="entry name" value="DNA/RNA_pol_sf"/>
</dbReference>
<dbReference type="InterPro" id="IPR050951">
    <property type="entry name" value="Retrovirus_Pol_polyprotein"/>
</dbReference>
<proteinExistence type="predicted"/>